<dbReference type="AlphaFoldDB" id="A0A165I0S4"/>
<dbReference type="Proteomes" id="UP000076842">
    <property type="component" value="Unassembled WGS sequence"/>
</dbReference>
<accession>A0A165I0S4</accession>
<keyword evidence="2" id="KW-0560">Oxidoreductase</keyword>
<evidence type="ECO:0000256" key="1">
    <source>
        <dbReference type="ARBA" id="ARBA00022857"/>
    </source>
</evidence>
<dbReference type="Pfam" id="PF05368">
    <property type="entry name" value="NmrA"/>
    <property type="match status" value="1"/>
</dbReference>
<dbReference type="InterPro" id="IPR008030">
    <property type="entry name" value="NmrA-like"/>
</dbReference>
<dbReference type="SUPFAM" id="SSF51735">
    <property type="entry name" value="NAD(P)-binding Rossmann-fold domains"/>
    <property type="match status" value="1"/>
</dbReference>
<keyword evidence="5" id="KW-1185">Reference proteome</keyword>
<protein>
    <submittedName>
        <fullName evidence="4">NAD(P)-binding protein</fullName>
    </submittedName>
</protein>
<dbReference type="GO" id="GO:0016491">
    <property type="term" value="F:oxidoreductase activity"/>
    <property type="evidence" value="ECO:0007669"/>
    <property type="project" value="UniProtKB-KW"/>
</dbReference>
<dbReference type="InParanoid" id="A0A165I0S4"/>
<evidence type="ECO:0000313" key="5">
    <source>
        <dbReference type="Proteomes" id="UP000076842"/>
    </source>
</evidence>
<name>A0A165I0S4_9BASI</name>
<dbReference type="EMBL" id="KV423935">
    <property type="protein sequence ID" value="KZT59987.1"/>
    <property type="molecule type" value="Genomic_DNA"/>
</dbReference>
<dbReference type="InterPro" id="IPR051609">
    <property type="entry name" value="NmrA/Isoflavone_reductase-like"/>
</dbReference>
<evidence type="ECO:0000259" key="3">
    <source>
        <dbReference type="Pfam" id="PF05368"/>
    </source>
</evidence>
<evidence type="ECO:0000313" key="4">
    <source>
        <dbReference type="EMBL" id="KZT59987.1"/>
    </source>
</evidence>
<proteinExistence type="predicted"/>
<sequence length="294" mass="33140">MSGFKVFAVAGATGKVGKAIVDELLRVQPELGLEVRIITRKEGGNAVKDTEELEKRGAKVYPVDYDQKPTVVQALKGVDCLISCFGATGFGLQPLLVKTAAIAKVKLYVSSHWGAPMDEYRYGLTHMKIKDEPMRLAQEVFHLPWALFRVGIFPEFAIKFPLTELNLHTRKAVIYGTGETPNSWTTIPDTARYAVYVLTHLPLSQLKNREFNIEGDRKTFTEVVKEYVGKYPGEFQVTYKPVEVLEEMVKKSEGKDFFHALMIEYATGRVAHDPAKLDNKEFPEWNPKKVVDTL</sequence>
<dbReference type="STRING" id="1353952.A0A165I0S4"/>
<dbReference type="Gene3D" id="3.90.25.10">
    <property type="entry name" value="UDP-galactose 4-epimerase, domain 1"/>
    <property type="match status" value="1"/>
</dbReference>
<organism evidence="4 5">
    <name type="scientific">Calocera cornea HHB12733</name>
    <dbReference type="NCBI Taxonomy" id="1353952"/>
    <lineage>
        <taxon>Eukaryota</taxon>
        <taxon>Fungi</taxon>
        <taxon>Dikarya</taxon>
        <taxon>Basidiomycota</taxon>
        <taxon>Agaricomycotina</taxon>
        <taxon>Dacrymycetes</taxon>
        <taxon>Dacrymycetales</taxon>
        <taxon>Dacrymycetaceae</taxon>
        <taxon>Calocera</taxon>
    </lineage>
</organism>
<dbReference type="PANTHER" id="PTHR47706">
    <property type="entry name" value="NMRA-LIKE FAMILY PROTEIN"/>
    <property type="match status" value="1"/>
</dbReference>
<feature type="domain" description="NmrA-like" evidence="3">
    <location>
        <begin position="7"/>
        <end position="253"/>
    </location>
</feature>
<dbReference type="OrthoDB" id="5283654at2759"/>
<dbReference type="Gene3D" id="3.40.50.720">
    <property type="entry name" value="NAD(P)-binding Rossmann-like Domain"/>
    <property type="match status" value="1"/>
</dbReference>
<keyword evidence="1" id="KW-0521">NADP</keyword>
<reference evidence="4 5" key="1">
    <citation type="journal article" date="2016" name="Mol. Biol. Evol.">
        <title>Comparative Genomics of Early-Diverging Mushroom-Forming Fungi Provides Insights into the Origins of Lignocellulose Decay Capabilities.</title>
        <authorList>
            <person name="Nagy L.G."/>
            <person name="Riley R."/>
            <person name="Tritt A."/>
            <person name="Adam C."/>
            <person name="Daum C."/>
            <person name="Floudas D."/>
            <person name="Sun H."/>
            <person name="Yadav J.S."/>
            <person name="Pangilinan J."/>
            <person name="Larsson K.H."/>
            <person name="Matsuura K."/>
            <person name="Barry K."/>
            <person name="Labutti K."/>
            <person name="Kuo R."/>
            <person name="Ohm R.A."/>
            <person name="Bhattacharya S.S."/>
            <person name="Shirouzu T."/>
            <person name="Yoshinaga Y."/>
            <person name="Martin F.M."/>
            <person name="Grigoriev I.V."/>
            <person name="Hibbett D.S."/>
        </authorList>
    </citation>
    <scope>NUCLEOTIDE SEQUENCE [LARGE SCALE GENOMIC DNA]</scope>
    <source>
        <strain evidence="4 5">HHB12733</strain>
    </source>
</reference>
<dbReference type="InterPro" id="IPR036291">
    <property type="entry name" value="NAD(P)-bd_dom_sf"/>
</dbReference>
<dbReference type="PANTHER" id="PTHR47706:SF9">
    <property type="entry name" value="NMRA-LIKE DOMAIN-CONTAINING PROTEIN-RELATED"/>
    <property type="match status" value="1"/>
</dbReference>
<gene>
    <name evidence="4" type="ORF">CALCODRAFT_158098</name>
</gene>
<evidence type="ECO:0000256" key="2">
    <source>
        <dbReference type="ARBA" id="ARBA00023002"/>
    </source>
</evidence>